<feature type="compositionally biased region" description="Polar residues" evidence="1">
    <location>
        <begin position="70"/>
        <end position="81"/>
    </location>
</feature>
<name>A0A392NF96_9FABA</name>
<feature type="compositionally biased region" description="Basic and acidic residues" evidence="1">
    <location>
        <begin position="56"/>
        <end position="69"/>
    </location>
</feature>
<proteinExistence type="predicted"/>
<dbReference type="GO" id="GO:0006406">
    <property type="term" value="P:mRNA export from nucleus"/>
    <property type="evidence" value="ECO:0007669"/>
    <property type="project" value="TreeGrafter"/>
</dbReference>
<dbReference type="GO" id="GO:0000445">
    <property type="term" value="C:THO complex part of transcription export complex"/>
    <property type="evidence" value="ECO:0007669"/>
    <property type="project" value="TreeGrafter"/>
</dbReference>
<dbReference type="EMBL" id="LXQA010037104">
    <property type="protein sequence ID" value="MCH98241.1"/>
    <property type="molecule type" value="Genomic_DNA"/>
</dbReference>
<keyword evidence="3" id="KW-1185">Reference proteome</keyword>
<dbReference type="PANTHER" id="PTHR13265">
    <property type="entry name" value="THO COMPLEX SUBUNIT 1"/>
    <property type="match status" value="1"/>
</dbReference>
<dbReference type="AlphaFoldDB" id="A0A392NF96"/>
<feature type="region of interest" description="Disordered" evidence="1">
    <location>
        <begin position="44"/>
        <end position="81"/>
    </location>
</feature>
<gene>
    <name evidence="2" type="ORF">A2U01_0019241</name>
</gene>
<comment type="caution">
    <text evidence="2">The sequence shown here is derived from an EMBL/GenBank/DDBJ whole genome shotgun (WGS) entry which is preliminary data.</text>
</comment>
<dbReference type="Proteomes" id="UP000265520">
    <property type="component" value="Unassembled WGS sequence"/>
</dbReference>
<organism evidence="2 3">
    <name type="scientific">Trifolium medium</name>
    <dbReference type="NCBI Taxonomy" id="97028"/>
    <lineage>
        <taxon>Eukaryota</taxon>
        <taxon>Viridiplantae</taxon>
        <taxon>Streptophyta</taxon>
        <taxon>Embryophyta</taxon>
        <taxon>Tracheophyta</taxon>
        <taxon>Spermatophyta</taxon>
        <taxon>Magnoliopsida</taxon>
        <taxon>eudicotyledons</taxon>
        <taxon>Gunneridae</taxon>
        <taxon>Pentapetalae</taxon>
        <taxon>rosids</taxon>
        <taxon>fabids</taxon>
        <taxon>Fabales</taxon>
        <taxon>Fabaceae</taxon>
        <taxon>Papilionoideae</taxon>
        <taxon>50 kb inversion clade</taxon>
        <taxon>NPAAA clade</taxon>
        <taxon>Hologalegina</taxon>
        <taxon>IRL clade</taxon>
        <taxon>Trifolieae</taxon>
        <taxon>Trifolium</taxon>
    </lineage>
</organism>
<reference evidence="2 3" key="1">
    <citation type="journal article" date="2018" name="Front. Plant Sci.">
        <title>Red Clover (Trifolium pratense) and Zigzag Clover (T. medium) - A Picture of Genomic Similarities and Differences.</title>
        <authorList>
            <person name="Dluhosova J."/>
            <person name="Istvanek J."/>
            <person name="Nedelnik J."/>
            <person name="Repkova J."/>
        </authorList>
    </citation>
    <scope>NUCLEOTIDE SEQUENCE [LARGE SCALE GENOMIC DNA]</scope>
    <source>
        <strain evidence="3">cv. 10/8</strain>
        <tissue evidence="2">Leaf</tissue>
    </source>
</reference>
<protein>
    <submittedName>
        <fullName evidence="2">THO complex subunit 1-like</fullName>
    </submittedName>
</protein>
<sequence length="81" mass="9330">MYLSFFLTQVYCWKGLRLSARQDLEGFSKFTEYGIEGVVPPELLPPDVRSKYQAKPTDRSKRGKKEEAKNTANQVEENQVS</sequence>
<dbReference type="PANTHER" id="PTHR13265:SF0">
    <property type="entry name" value="HPR1"/>
    <property type="match status" value="1"/>
</dbReference>
<dbReference type="InterPro" id="IPR021861">
    <property type="entry name" value="THO_THOC1"/>
</dbReference>
<evidence type="ECO:0000313" key="3">
    <source>
        <dbReference type="Proteomes" id="UP000265520"/>
    </source>
</evidence>
<evidence type="ECO:0000313" key="2">
    <source>
        <dbReference type="EMBL" id="MCH98241.1"/>
    </source>
</evidence>
<accession>A0A392NF96</accession>
<evidence type="ECO:0000256" key="1">
    <source>
        <dbReference type="SAM" id="MobiDB-lite"/>
    </source>
</evidence>